<dbReference type="PATRIC" id="fig|943816.4.peg.2295"/>
<dbReference type="SUPFAM" id="SSF56399">
    <property type="entry name" value="ADP-ribosylation"/>
    <property type="match status" value="1"/>
</dbReference>
<organism evidence="1 2">
    <name type="scientific">Streptomyces qinglanensis</name>
    <dbReference type="NCBI Taxonomy" id="943816"/>
    <lineage>
        <taxon>Bacteria</taxon>
        <taxon>Bacillati</taxon>
        <taxon>Actinomycetota</taxon>
        <taxon>Actinomycetes</taxon>
        <taxon>Kitasatosporales</taxon>
        <taxon>Streptomycetaceae</taxon>
        <taxon>Streptomyces</taxon>
    </lineage>
</organism>
<sequence length="110" mass="11914">MAEALHITERVLWDEACARGTYEMSTRGRTLSEVGFIHLSLRHQLPAVAAALYGDQVAPERLVVLVVDTERLSSPVRHEPAAPGGEEFPHLYGPLPVSAVVATEPWTGGT</sequence>
<gene>
    <name evidence="1" type="ORF">AN217_14275</name>
</gene>
<dbReference type="Gene3D" id="3.20.170.20">
    <property type="entry name" value="Protein of unknown function DUF952"/>
    <property type="match status" value="1"/>
</dbReference>
<dbReference type="RefSeq" id="WP_027760425.1">
    <property type="nucleotide sequence ID" value="NZ_LJGV01000022.1"/>
</dbReference>
<dbReference type="InterPro" id="IPR009297">
    <property type="entry name" value="DUF952"/>
</dbReference>
<comment type="caution">
    <text evidence="1">The sequence shown here is derived from an EMBL/GenBank/DDBJ whole genome shotgun (WGS) entry which is preliminary data.</text>
</comment>
<dbReference type="AlphaFoldDB" id="A0A1E7K4D3"/>
<dbReference type="EMBL" id="LJGV01000022">
    <property type="protein sequence ID" value="OEU98793.1"/>
    <property type="molecule type" value="Genomic_DNA"/>
</dbReference>
<keyword evidence="1" id="KW-0808">Transferase</keyword>
<evidence type="ECO:0000313" key="2">
    <source>
        <dbReference type="Proteomes" id="UP000175829"/>
    </source>
</evidence>
<dbReference type="Pfam" id="PF06108">
    <property type="entry name" value="DUF952"/>
    <property type="match status" value="1"/>
</dbReference>
<dbReference type="PANTHER" id="PTHR34129">
    <property type="entry name" value="BLR1139 PROTEIN"/>
    <property type="match status" value="1"/>
</dbReference>
<name>A0A1E7K4D3_9ACTN</name>
<reference evidence="1 2" key="1">
    <citation type="journal article" date="2016" name="Front. Microbiol.">
        <title>Comparative Genomics Analysis of Streptomyces Species Reveals Their Adaptation to the Marine Environment and Their Diversity at the Genomic Level.</title>
        <authorList>
            <person name="Tian X."/>
            <person name="Zhang Z."/>
            <person name="Yang T."/>
            <person name="Chen M."/>
            <person name="Li J."/>
            <person name="Chen F."/>
            <person name="Yang J."/>
            <person name="Li W."/>
            <person name="Zhang B."/>
            <person name="Zhang Z."/>
            <person name="Wu J."/>
            <person name="Zhang C."/>
            <person name="Long L."/>
            <person name="Xiao J."/>
        </authorList>
    </citation>
    <scope>NUCLEOTIDE SEQUENCE [LARGE SCALE GENOMIC DNA]</scope>
    <source>
        <strain evidence="1 2">SCSIO M10379</strain>
    </source>
</reference>
<dbReference type="Proteomes" id="UP000175829">
    <property type="component" value="Unassembled WGS sequence"/>
</dbReference>
<protein>
    <submittedName>
        <fullName evidence="1">Glutathione S-transferase</fullName>
    </submittedName>
</protein>
<accession>A0A1E7K4D3</accession>
<dbReference type="PANTHER" id="PTHR34129:SF1">
    <property type="entry name" value="DUF952 DOMAIN-CONTAINING PROTEIN"/>
    <property type="match status" value="1"/>
</dbReference>
<evidence type="ECO:0000313" key="1">
    <source>
        <dbReference type="EMBL" id="OEU98793.1"/>
    </source>
</evidence>
<proteinExistence type="predicted"/>
<dbReference type="GO" id="GO:0016740">
    <property type="term" value="F:transferase activity"/>
    <property type="evidence" value="ECO:0007669"/>
    <property type="project" value="UniProtKB-KW"/>
</dbReference>